<evidence type="ECO:0000313" key="3">
    <source>
        <dbReference type="Proteomes" id="UP000007391"/>
    </source>
</evidence>
<dbReference type="InParanoid" id="H9ZZ94"/>
<dbReference type="AlphaFoldDB" id="H9ZZ94"/>
<keyword evidence="3" id="KW-1185">Reference proteome</keyword>
<proteinExistence type="predicted"/>
<feature type="domain" description="CRISPR-associated protein Cas6 C-terminal" evidence="1">
    <location>
        <begin position="153"/>
        <end position="293"/>
    </location>
</feature>
<name>H9ZZ94_FERFK</name>
<dbReference type="HOGENOM" id="CLU_929391_0_0_2"/>
<reference evidence="3" key="1">
    <citation type="submission" date="2012-03" db="EMBL/GenBank/DDBJ databases">
        <title>Fervidicoccus fontis complete genome analysis confirms its distinct phylogenetic position and predicts its environmental function.</title>
        <authorList>
            <person name="Lebedinsky A.V."/>
            <person name="Mardanov A.V."/>
            <person name="Gumerov V.M."/>
            <person name="Beletsky A.V."/>
            <person name="Kublanov I.V."/>
            <person name="Perevalova A.A."/>
            <person name="Bonch-Osmolovskaya E.A."/>
            <person name="Ravin N.V."/>
            <person name="Skryabin K.G."/>
        </authorList>
    </citation>
    <scope>NUCLEOTIDE SEQUENCE [LARGE SCALE GENOMIC DNA]</scope>
    <source>
        <strain evidence="3">DSM 19380 / VKM B-2539 / Kam940</strain>
    </source>
</reference>
<dbReference type="OrthoDB" id="34699at2157"/>
<evidence type="ECO:0000259" key="1">
    <source>
        <dbReference type="Pfam" id="PF10040"/>
    </source>
</evidence>
<dbReference type="KEGG" id="ffo:FFONT_0057"/>
<dbReference type="RefSeq" id="WP_014557200.1">
    <property type="nucleotide sequence ID" value="NC_017461.1"/>
</dbReference>
<dbReference type="eggNOG" id="arCOG01439">
    <property type="taxonomic scope" value="Archaea"/>
</dbReference>
<evidence type="ECO:0000313" key="2">
    <source>
        <dbReference type="EMBL" id="AFH42051.1"/>
    </source>
</evidence>
<accession>H9ZZ94</accession>
<reference evidence="2 3" key="2">
    <citation type="journal article" date="2014" name="Extremophiles">
        <title>Analysis of the complete genome of Fervidococcus fontis confirms the distinct phylogenetic position of the order Fervidicoccales and suggests its environmental function.</title>
        <authorList>
            <person name="Lebedinsky A.V."/>
            <person name="Mardanov A.V."/>
            <person name="Kublanov I.V."/>
            <person name="Gumerov V.M."/>
            <person name="Beletsky A.V."/>
            <person name="Perevalova A.A."/>
            <person name="Bidzhieva S.Kh."/>
            <person name="Bonch-Osmolovskaya E.A."/>
            <person name="Skryabin K.G."/>
            <person name="Ravin N.V."/>
        </authorList>
    </citation>
    <scope>NUCLEOTIDE SEQUENCE [LARGE SCALE GENOMIC DNA]</scope>
    <source>
        <strain evidence="3">DSM 19380 / VKM B-2539 / Kam940</strain>
    </source>
</reference>
<dbReference type="Pfam" id="PF10040">
    <property type="entry name" value="CRISPR_Cas6"/>
    <property type="match status" value="1"/>
</dbReference>
<dbReference type="EMBL" id="CP003423">
    <property type="protein sequence ID" value="AFH42051.1"/>
    <property type="molecule type" value="Genomic_DNA"/>
</dbReference>
<organism evidence="2 3">
    <name type="scientific">Fervidicoccus fontis (strain DSM 19380 / JCM 18336 / VKM B-2539 / Kam940)</name>
    <dbReference type="NCBI Taxonomy" id="1163730"/>
    <lineage>
        <taxon>Archaea</taxon>
        <taxon>Thermoproteota</taxon>
        <taxon>Thermoprotei</taxon>
        <taxon>Fervidicoccales</taxon>
        <taxon>Fervidicoccaceae</taxon>
        <taxon>Fervidicoccus</taxon>
    </lineage>
</organism>
<protein>
    <recommendedName>
        <fullName evidence="1">CRISPR-associated protein Cas6 C-terminal domain-containing protein</fullName>
    </recommendedName>
</protein>
<gene>
    <name evidence="2" type="ordered locus">FFONT_0057</name>
</gene>
<dbReference type="InterPro" id="IPR019267">
    <property type="entry name" value="CRISPR-assoc_Cas6_C"/>
</dbReference>
<dbReference type="Proteomes" id="UP000007391">
    <property type="component" value="Chromosome"/>
</dbReference>
<dbReference type="Gene3D" id="2.40.30.310">
    <property type="match status" value="1"/>
</dbReference>
<sequence>MLKKVNAIVEEFLRTRSLIRISYRVKSRDFIMLPPLSSNLLKAAVASSEDLHNIWEMYAESKRPRKVLYKALRLPGSGGRLVALEGKKGLLHMDPDKFYEAEIVLISDSNALMSYLPKPYVSVKTPYGEVELEVTTIDIIREVPASTAGSVRVRFLTPTILSKKIATPPWLSKRASALKDSYSLLPTPGLLAGSVLKNLLEHLGEIGKKDQRVPYMALRFFDLFVEEVDHELKPVTVLLGKDDKGNMRRGRGIIGWINYRAMNEGVAGAFVRLLKIAEIVGVGKSRGIGLGEISLFLDS</sequence>
<dbReference type="STRING" id="1163730.FFONT_0057"/>
<dbReference type="GeneID" id="12449118"/>
<dbReference type="Gene3D" id="3.30.70.1900">
    <property type="match status" value="1"/>
</dbReference>